<dbReference type="Proteomes" id="UP001056890">
    <property type="component" value="Chromosome"/>
</dbReference>
<protein>
    <submittedName>
        <fullName evidence="2">DnaA/Hda family protein</fullName>
    </submittedName>
</protein>
<dbReference type="RefSeq" id="WP_252995669.1">
    <property type="nucleotide sequence ID" value="NZ_CP099717.1"/>
</dbReference>
<evidence type="ECO:0000259" key="1">
    <source>
        <dbReference type="SMART" id="SM00382"/>
    </source>
</evidence>
<organism evidence="2 3">
    <name type="scientific">Aeromonas encheleia</name>
    <dbReference type="NCBI Taxonomy" id="73010"/>
    <lineage>
        <taxon>Bacteria</taxon>
        <taxon>Pseudomonadati</taxon>
        <taxon>Pseudomonadota</taxon>
        <taxon>Gammaproteobacteria</taxon>
        <taxon>Aeromonadales</taxon>
        <taxon>Aeromonadaceae</taxon>
        <taxon>Aeromonas</taxon>
    </lineage>
</organism>
<accession>A0AAE9MHG3</accession>
<keyword evidence="3" id="KW-1185">Reference proteome</keyword>
<dbReference type="EMBL" id="CP099717">
    <property type="protein sequence ID" value="USV58319.1"/>
    <property type="molecule type" value="Genomic_DNA"/>
</dbReference>
<dbReference type="GO" id="GO:0006260">
    <property type="term" value="P:DNA replication"/>
    <property type="evidence" value="ECO:0007669"/>
    <property type="project" value="TreeGrafter"/>
</dbReference>
<evidence type="ECO:0000313" key="2">
    <source>
        <dbReference type="EMBL" id="USV58319.1"/>
    </source>
</evidence>
<dbReference type="PANTHER" id="PTHR30050">
    <property type="entry name" value="CHROMOSOMAL REPLICATION INITIATOR PROTEIN DNAA"/>
    <property type="match status" value="1"/>
</dbReference>
<dbReference type="SUPFAM" id="SSF52540">
    <property type="entry name" value="P-loop containing nucleoside triphosphate hydrolases"/>
    <property type="match status" value="1"/>
</dbReference>
<dbReference type="InterPro" id="IPR013317">
    <property type="entry name" value="DnaA_dom"/>
</dbReference>
<dbReference type="CDD" id="cd00009">
    <property type="entry name" value="AAA"/>
    <property type="match status" value="1"/>
</dbReference>
<evidence type="ECO:0000313" key="3">
    <source>
        <dbReference type="Proteomes" id="UP001056890"/>
    </source>
</evidence>
<dbReference type="AlphaFoldDB" id="A0AAE9MHG3"/>
<dbReference type="SMART" id="SM00382">
    <property type="entry name" value="AAA"/>
    <property type="match status" value="1"/>
</dbReference>
<dbReference type="InterPro" id="IPR027417">
    <property type="entry name" value="P-loop_NTPase"/>
</dbReference>
<proteinExistence type="predicted"/>
<reference evidence="2" key="1">
    <citation type="submission" date="2022-06" db="EMBL/GenBank/DDBJ databases">
        <title>Complete Genome of Aeromonas sp. Strain SOD01 Isolated from an Urban Freshwater Stream.</title>
        <authorList>
            <person name="Williams L.E."/>
            <person name="Brysgel T."/>
            <person name="Capestro E.M."/>
            <person name="Foltz G.V."/>
            <person name="Gardner A.E."/>
            <person name="Ingrassia J."/>
            <person name="Peterson E."/>
            <person name="Arruda J."/>
            <person name="Flaherty I."/>
            <person name="Hunt M."/>
            <person name="Pappas G."/>
            <person name="Ramsaran S."/>
            <person name="Rocha M."/>
        </authorList>
    </citation>
    <scope>NUCLEOTIDE SEQUENCE</scope>
    <source>
        <strain evidence="2">SOD01</strain>
    </source>
</reference>
<sequence>MTDPHDPLRQELEEIEAKRQRIANAKAKQDLRIHDPELSQHVGGLLERIRRLQAQTGGSQYDYETLRKEYDAKANAEVRELQKTARQERIQKLIAQADLNPDWIFDKMDATDPALQYPMETARYFISGFEHWEKSGGGCMLIYGDYGTGKSTLAGAVAHELIALHQKSVIFQQWASVVDRLFFNVIQDQEERNQYRRALEEVDLLIIDEVAANRTKMAESQSSFLGHLLRRRRNLSKSVIIITNHSPQSLHQAIGDFSFEAIKAFNPVDIHLSGPSRRPSIGHYNG</sequence>
<name>A0AAE9MHG3_9GAMM</name>
<dbReference type="InterPro" id="IPR003593">
    <property type="entry name" value="AAA+_ATPase"/>
</dbReference>
<gene>
    <name evidence="2" type="ORF">NHF51_03880</name>
</gene>
<dbReference type="Gene3D" id="3.40.50.300">
    <property type="entry name" value="P-loop containing nucleotide triphosphate hydrolases"/>
    <property type="match status" value="1"/>
</dbReference>
<dbReference type="PANTHER" id="PTHR30050:SF4">
    <property type="entry name" value="ATP-BINDING PROTEIN RV3427C IN INSERTION SEQUENCE-RELATED"/>
    <property type="match status" value="1"/>
</dbReference>
<dbReference type="Pfam" id="PF00308">
    <property type="entry name" value="Bac_DnaA"/>
    <property type="match status" value="1"/>
</dbReference>
<feature type="domain" description="AAA+ ATPase" evidence="1">
    <location>
        <begin position="136"/>
        <end position="269"/>
    </location>
</feature>